<evidence type="ECO:0000256" key="4">
    <source>
        <dbReference type="ARBA" id="ARBA00022989"/>
    </source>
</evidence>
<dbReference type="Proteomes" id="UP001589896">
    <property type="component" value="Unassembled WGS sequence"/>
</dbReference>
<feature type="transmembrane region" description="Helical" evidence="7">
    <location>
        <begin position="12"/>
        <end position="36"/>
    </location>
</feature>
<proteinExistence type="predicted"/>
<feature type="transmembrane region" description="Helical" evidence="7">
    <location>
        <begin position="82"/>
        <end position="106"/>
    </location>
</feature>
<evidence type="ECO:0000313" key="9">
    <source>
        <dbReference type="Proteomes" id="UP001589896"/>
    </source>
</evidence>
<feature type="transmembrane region" description="Helical" evidence="7">
    <location>
        <begin position="344"/>
        <end position="368"/>
    </location>
</feature>
<evidence type="ECO:0000256" key="7">
    <source>
        <dbReference type="SAM" id="Phobius"/>
    </source>
</evidence>
<feature type="transmembrane region" description="Helical" evidence="7">
    <location>
        <begin position="186"/>
        <end position="205"/>
    </location>
</feature>
<keyword evidence="4 7" id="KW-1133">Transmembrane helix</keyword>
<dbReference type="InterPro" id="IPR002797">
    <property type="entry name" value="Polysacc_synth"/>
</dbReference>
<comment type="caution">
    <text evidence="8">The sequence shown here is derived from an EMBL/GenBank/DDBJ whole genome shotgun (WGS) entry which is preliminary data.</text>
</comment>
<accession>A0ABV6RZP7</accession>
<feature type="transmembrane region" description="Helical" evidence="7">
    <location>
        <begin position="126"/>
        <end position="146"/>
    </location>
</feature>
<feature type="transmembrane region" description="Helical" evidence="7">
    <location>
        <begin position="319"/>
        <end position="338"/>
    </location>
</feature>
<dbReference type="InterPro" id="IPR050833">
    <property type="entry name" value="Poly_Biosynth_Transport"/>
</dbReference>
<keyword evidence="5 7" id="KW-0472">Membrane</keyword>
<evidence type="ECO:0000256" key="1">
    <source>
        <dbReference type="ARBA" id="ARBA00004651"/>
    </source>
</evidence>
<keyword evidence="2" id="KW-1003">Cell membrane</keyword>
<dbReference type="RefSeq" id="WP_386676471.1">
    <property type="nucleotide sequence ID" value="NZ_JBHLTG010000014.1"/>
</dbReference>
<evidence type="ECO:0000313" key="8">
    <source>
        <dbReference type="EMBL" id="MFC0682443.1"/>
    </source>
</evidence>
<dbReference type="EMBL" id="JBHLTG010000014">
    <property type="protein sequence ID" value="MFC0682443.1"/>
    <property type="molecule type" value="Genomic_DNA"/>
</dbReference>
<feature type="transmembrane region" description="Helical" evidence="7">
    <location>
        <begin position="158"/>
        <end position="180"/>
    </location>
</feature>
<comment type="subcellular location">
    <subcellularLocation>
        <location evidence="1">Cell membrane</location>
        <topology evidence="1">Multi-pass membrane protein</topology>
    </subcellularLocation>
</comment>
<feature type="region of interest" description="Disordered" evidence="6">
    <location>
        <begin position="498"/>
        <end position="520"/>
    </location>
</feature>
<reference evidence="8 9" key="1">
    <citation type="submission" date="2024-09" db="EMBL/GenBank/DDBJ databases">
        <authorList>
            <person name="Sun Q."/>
            <person name="Mori K."/>
        </authorList>
    </citation>
    <scope>NUCLEOTIDE SEQUENCE [LARGE SCALE GENOMIC DNA]</scope>
    <source>
        <strain evidence="8 9">KCTC 23076</strain>
    </source>
</reference>
<evidence type="ECO:0000256" key="2">
    <source>
        <dbReference type="ARBA" id="ARBA00022475"/>
    </source>
</evidence>
<evidence type="ECO:0000256" key="5">
    <source>
        <dbReference type="ARBA" id="ARBA00023136"/>
    </source>
</evidence>
<feature type="transmembrane region" description="Helical" evidence="7">
    <location>
        <begin position="42"/>
        <end position="61"/>
    </location>
</feature>
<sequence>MDGERLVRSGTISLAGSAVAALSALVLTALVGNGLGAHGTGVFFQALGIFTIATQVLKLGTNSGIIRSVSEQRAFSRSGETWVTVLVAIVPVVVLSTAAAVLLAVFADPVAGWLAAPGERADLAALLRLMAPFLVLAALLSVLQTVSRMVRGVLTFTMLQSILLPLSRLALVGVGVLLAWDAFGAFTAWMAAAPFWLVVTAGLLVQPLVRDWGARAGASEPVAAAARRFWSFSAARAVGGSLETALEWADVLIVAALRSPAEAGIYAVATRTVRAGQIVDRAMRIAVSPTISRLLARSEVAAARDLHTSVTRGMILATWPYYLLLATMGPAVLFIFGGEFTDGAVVLLILSGAMMLSAAAGMLQSILLQGGRSTWQMYNKAIALAVNVTLNLLLVPVLGIAGAAITWTVGILLDTAIAAWQVHRKMGVSLQPRRLLTAMAVPLVVFGVGGLALRLTFGTSIVAFGAGLLVLGAVYVAGLWLFRRPLGLESLWSAMRKGGPKSAKRVEPEQPVQPELTSVT</sequence>
<keyword evidence="9" id="KW-1185">Reference proteome</keyword>
<evidence type="ECO:0000256" key="3">
    <source>
        <dbReference type="ARBA" id="ARBA00022692"/>
    </source>
</evidence>
<feature type="transmembrane region" description="Helical" evidence="7">
    <location>
        <begin position="435"/>
        <end position="455"/>
    </location>
</feature>
<protein>
    <submittedName>
        <fullName evidence="8">Polysaccharide biosynthesis C-terminal domain-containing protein</fullName>
    </submittedName>
</protein>
<dbReference type="PANTHER" id="PTHR30250">
    <property type="entry name" value="PST FAMILY PREDICTED COLANIC ACID TRANSPORTER"/>
    <property type="match status" value="1"/>
</dbReference>
<dbReference type="Pfam" id="PF01943">
    <property type="entry name" value="Polysacc_synt"/>
    <property type="match status" value="1"/>
</dbReference>
<name>A0ABV6RZP7_9GAMM</name>
<feature type="transmembrane region" description="Helical" evidence="7">
    <location>
        <begin position="461"/>
        <end position="482"/>
    </location>
</feature>
<dbReference type="PANTHER" id="PTHR30250:SF11">
    <property type="entry name" value="O-ANTIGEN TRANSPORTER-RELATED"/>
    <property type="match status" value="1"/>
</dbReference>
<keyword evidence="3 7" id="KW-0812">Transmembrane</keyword>
<organism evidence="8 9">
    <name type="scientific">Lysobacter korlensis</name>
    <dbReference type="NCBI Taxonomy" id="553636"/>
    <lineage>
        <taxon>Bacteria</taxon>
        <taxon>Pseudomonadati</taxon>
        <taxon>Pseudomonadota</taxon>
        <taxon>Gammaproteobacteria</taxon>
        <taxon>Lysobacterales</taxon>
        <taxon>Lysobacteraceae</taxon>
        <taxon>Lysobacter</taxon>
    </lineage>
</organism>
<evidence type="ECO:0000256" key="6">
    <source>
        <dbReference type="SAM" id="MobiDB-lite"/>
    </source>
</evidence>
<gene>
    <name evidence="8" type="ORF">ACFFGH_31825</name>
</gene>